<keyword evidence="1" id="KW-0238">DNA-binding</keyword>
<dbReference type="PANTHER" id="PTHR47658:SF2">
    <property type="entry name" value="HMG-BOX (HIGH MOBILITY GROUP) DNA-BINDING FAMILY PROTEIN"/>
    <property type="match status" value="1"/>
</dbReference>
<name>A0AAD1ZV74_9LAMI</name>
<dbReference type="Gene3D" id="1.10.30.10">
    <property type="entry name" value="High mobility group box domain"/>
    <property type="match status" value="1"/>
</dbReference>
<dbReference type="GO" id="GO:0005634">
    <property type="term" value="C:nucleus"/>
    <property type="evidence" value="ECO:0007669"/>
    <property type="project" value="UniProtKB-UniRule"/>
</dbReference>
<dbReference type="GO" id="GO:0003677">
    <property type="term" value="F:DNA binding"/>
    <property type="evidence" value="ECO:0007669"/>
    <property type="project" value="UniProtKB-UniRule"/>
</dbReference>
<dbReference type="PANTHER" id="PTHR47658">
    <property type="entry name" value="HIGH MOBILITY GROUP B PROTEIN 12-RELATED"/>
    <property type="match status" value="1"/>
</dbReference>
<feature type="domain" description="HMG box" evidence="2">
    <location>
        <begin position="68"/>
        <end position="132"/>
    </location>
</feature>
<dbReference type="Proteomes" id="UP000834106">
    <property type="component" value="Chromosome 13"/>
</dbReference>
<dbReference type="EMBL" id="OU503048">
    <property type="protein sequence ID" value="CAI9774936.1"/>
    <property type="molecule type" value="Genomic_DNA"/>
</dbReference>
<keyword evidence="1" id="KW-0539">Nucleus</keyword>
<accession>A0AAD1ZV74</accession>
<sequence length="172" mass="20185">MVCQPRARKRVHSIPRGPNGSAFQKCEKCGLSVAIALADMHKCEIKKQFTEKLKSQFGIRNSNRLKIQHQPRSAFRLFIEKLMNTCKDGNEIEMDRKGFELWKKMSKEERKPFVVQAEKINSAYVKLLLEEEKEIKWVDDEADSADIGKRNKNYDKFEMDYDSERSSGFHFF</sequence>
<dbReference type="InterPro" id="IPR036910">
    <property type="entry name" value="HMG_box_dom_sf"/>
</dbReference>
<evidence type="ECO:0000259" key="2">
    <source>
        <dbReference type="PROSITE" id="PS50118"/>
    </source>
</evidence>
<evidence type="ECO:0000256" key="1">
    <source>
        <dbReference type="PROSITE-ProRule" id="PRU00267"/>
    </source>
</evidence>
<organism evidence="3 4">
    <name type="scientific">Fraxinus pennsylvanica</name>
    <dbReference type="NCBI Taxonomy" id="56036"/>
    <lineage>
        <taxon>Eukaryota</taxon>
        <taxon>Viridiplantae</taxon>
        <taxon>Streptophyta</taxon>
        <taxon>Embryophyta</taxon>
        <taxon>Tracheophyta</taxon>
        <taxon>Spermatophyta</taxon>
        <taxon>Magnoliopsida</taxon>
        <taxon>eudicotyledons</taxon>
        <taxon>Gunneridae</taxon>
        <taxon>Pentapetalae</taxon>
        <taxon>asterids</taxon>
        <taxon>lamiids</taxon>
        <taxon>Lamiales</taxon>
        <taxon>Oleaceae</taxon>
        <taxon>Oleeae</taxon>
        <taxon>Fraxinus</taxon>
    </lineage>
</organism>
<evidence type="ECO:0000313" key="4">
    <source>
        <dbReference type="Proteomes" id="UP000834106"/>
    </source>
</evidence>
<dbReference type="GO" id="GO:0010197">
    <property type="term" value="P:polar nucleus fusion"/>
    <property type="evidence" value="ECO:0007669"/>
    <property type="project" value="TreeGrafter"/>
</dbReference>
<protein>
    <recommendedName>
        <fullName evidence="2">HMG box domain-containing protein</fullName>
    </recommendedName>
</protein>
<proteinExistence type="predicted"/>
<keyword evidence="4" id="KW-1185">Reference proteome</keyword>
<gene>
    <name evidence="3" type="ORF">FPE_LOCUS22366</name>
</gene>
<dbReference type="InterPro" id="IPR009071">
    <property type="entry name" value="HMG_box_dom"/>
</dbReference>
<evidence type="ECO:0000313" key="3">
    <source>
        <dbReference type="EMBL" id="CAI9774936.1"/>
    </source>
</evidence>
<dbReference type="AlphaFoldDB" id="A0AAD1ZV74"/>
<reference evidence="3" key="1">
    <citation type="submission" date="2023-05" db="EMBL/GenBank/DDBJ databases">
        <authorList>
            <person name="Huff M."/>
        </authorList>
    </citation>
    <scope>NUCLEOTIDE SEQUENCE</scope>
</reference>
<dbReference type="SUPFAM" id="SSF47095">
    <property type="entry name" value="HMG-box"/>
    <property type="match status" value="1"/>
</dbReference>
<dbReference type="PROSITE" id="PS50118">
    <property type="entry name" value="HMG_BOX_2"/>
    <property type="match status" value="1"/>
</dbReference>
<feature type="DNA-binding region" description="HMG box" evidence="1">
    <location>
        <begin position="68"/>
        <end position="132"/>
    </location>
</feature>